<evidence type="ECO:0000313" key="2">
    <source>
        <dbReference type="Proteomes" id="UP000470875"/>
    </source>
</evidence>
<dbReference type="EMBL" id="VULO01000010">
    <property type="protein sequence ID" value="MSS84873.1"/>
    <property type="molecule type" value="Genomic_DNA"/>
</dbReference>
<dbReference type="Proteomes" id="UP000470875">
    <property type="component" value="Unassembled WGS sequence"/>
</dbReference>
<sequence>MLAHIGLSPDALLDISAQKGGKFGSRLAWEALSEVLRSHGSLLLSSREEMARFIDILRGTDLTVDEKKRLTALITKLKKENRIDTANPPLSGPLSRVQTSKDIEELHKMLPLIAVVPGDTFVRLFPENNEGLAHIRDGAEVTVGETVSQATQLQKLQELAQAQNFSSGTAREKVWNDLFASLAARFPRVSILDRYVLTELVNRESRGTSAQFKAPEHLVWFLSRLDYISPPGTRVTIYTQLENPRADGYGPIDADSALDLIDRHWAPLEDGRIETIEVCGVQWRAKTHPHNRHIRFGDSLGFKLDEGLDRLAHPTIAYDSGFSYSYAWRPEHVRKMREDESLIRNSADMSWAEWKIKD</sequence>
<dbReference type="AlphaFoldDB" id="A0A6N7W8Q0"/>
<reference evidence="1 2" key="1">
    <citation type="submission" date="2019-08" db="EMBL/GenBank/DDBJ databases">
        <title>In-depth cultivation of the pig gut microbiome towards novel bacterial diversity and tailored functional studies.</title>
        <authorList>
            <person name="Wylensek D."/>
            <person name="Hitch T.C.A."/>
            <person name="Clavel T."/>
        </authorList>
    </citation>
    <scope>NUCLEOTIDE SEQUENCE [LARGE SCALE GENOMIC DNA]</scope>
    <source>
        <strain evidence="1 2">WB03_NA08</strain>
    </source>
</reference>
<keyword evidence="2" id="KW-1185">Reference proteome</keyword>
<accession>A0A6N7W8Q0</accession>
<evidence type="ECO:0000313" key="1">
    <source>
        <dbReference type="EMBL" id="MSS84873.1"/>
    </source>
</evidence>
<comment type="caution">
    <text evidence="1">The sequence shown here is derived from an EMBL/GenBank/DDBJ whole genome shotgun (WGS) entry which is preliminary data.</text>
</comment>
<gene>
    <name evidence="1" type="ORF">FYJ24_08870</name>
</gene>
<organism evidence="1 2">
    <name type="scientific">Scrofimicrobium canadense</name>
    <dbReference type="NCBI Taxonomy" id="2652290"/>
    <lineage>
        <taxon>Bacteria</taxon>
        <taxon>Bacillati</taxon>
        <taxon>Actinomycetota</taxon>
        <taxon>Actinomycetes</taxon>
        <taxon>Actinomycetales</taxon>
        <taxon>Actinomycetaceae</taxon>
        <taxon>Scrofimicrobium</taxon>
    </lineage>
</organism>
<protein>
    <submittedName>
        <fullName evidence="1">Uncharacterized protein</fullName>
    </submittedName>
</protein>
<dbReference type="RefSeq" id="WP_154545614.1">
    <property type="nucleotide sequence ID" value="NZ_VULO01000010.1"/>
</dbReference>
<proteinExistence type="predicted"/>
<name>A0A6N7W8Q0_9ACTO</name>